<dbReference type="AlphaFoldDB" id="A0A1I2L570"/>
<dbReference type="PROSITE" id="PS51186">
    <property type="entry name" value="GNAT"/>
    <property type="match status" value="1"/>
</dbReference>
<dbReference type="Gene3D" id="3.40.630.30">
    <property type="match status" value="1"/>
</dbReference>
<dbReference type="SUPFAM" id="SSF55729">
    <property type="entry name" value="Acyl-CoA N-acyltransferases (Nat)"/>
    <property type="match status" value="1"/>
</dbReference>
<dbReference type="PANTHER" id="PTHR43877:SF2">
    <property type="entry name" value="AMINOALKYLPHOSPHONATE N-ACETYLTRANSFERASE-RELATED"/>
    <property type="match status" value="1"/>
</dbReference>
<keyword evidence="4" id="KW-0687">Ribonucleoprotein</keyword>
<dbReference type="GO" id="GO:0016747">
    <property type="term" value="F:acyltransferase activity, transferring groups other than amino-acyl groups"/>
    <property type="evidence" value="ECO:0007669"/>
    <property type="project" value="InterPro"/>
</dbReference>
<evidence type="ECO:0000256" key="1">
    <source>
        <dbReference type="ARBA" id="ARBA00022679"/>
    </source>
</evidence>
<dbReference type="STRING" id="35752.SAMN05421541_11965"/>
<protein>
    <submittedName>
        <fullName evidence="4">Ribosomal protein S18 acetylase RimI</fullName>
    </submittedName>
</protein>
<dbReference type="EMBL" id="FONV01000019">
    <property type="protein sequence ID" value="SFF72246.1"/>
    <property type="molecule type" value="Genomic_DNA"/>
</dbReference>
<dbReference type="Pfam" id="PF00583">
    <property type="entry name" value="Acetyltransf_1"/>
    <property type="match status" value="1"/>
</dbReference>
<proteinExistence type="predicted"/>
<dbReference type="OrthoDB" id="9799092at2"/>
<sequence>MIATRVLTTDDWKIWRELRLAALTEAPYAFGSRLADWQGDGDREERWRDRLAIPGSYNLVVTVDGQPVGMASGVPAGEDGVAELISMYVAPAGRGRGVGDVLIAAVERWARDRGAHTLRLAVAEGNHHAIALYRRAGFGDTGERGDLMADGVRHEQIMAKALEPGADVAPGPRD</sequence>
<dbReference type="CDD" id="cd04301">
    <property type="entry name" value="NAT_SF"/>
    <property type="match status" value="1"/>
</dbReference>
<keyword evidence="2" id="KW-0012">Acyltransferase</keyword>
<dbReference type="InterPro" id="IPR016181">
    <property type="entry name" value="Acyl_CoA_acyltransferase"/>
</dbReference>
<feature type="domain" description="N-acetyltransferase" evidence="3">
    <location>
        <begin position="2"/>
        <end position="163"/>
    </location>
</feature>
<name>A0A1I2L570_9ACTN</name>
<dbReference type="RefSeq" id="WP_093621044.1">
    <property type="nucleotide sequence ID" value="NZ_BOMT01000074.1"/>
</dbReference>
<reference evidence="4 5" key="1">
    <citation type="submission" date="2016-10" db="EMBL/GenBank/DDBJ databases">
        <authorList>
            <person name="de Groot N.N."/>
        </authorList>
    </citation>
    <scope>NUCLEOTIDE SEQUENCE [LARGE SCALE GENOMIC DNA]</scope>
    <source>
        <strain evidence="4 5">DSM 43019</strain>
    </source>
</reference>
<evidence type="ECO:0000256" key="2">
    <source>
        <dbReference type="ARBA" id="ARBA00023315"/>
    </source>
</evidence>
<accession>A0A1I2L570</accession>
<dbReference type="GO" id="GO:0005840">
    <property type="term" value="C:ribosome"/>
    <property type="evidence" value="ECO:0007669"/>
    <property type="project" value="UniProtKB-KW"/>
</dbReference>
<evidence type="ECO:0000259" key="3">
    <source>
        <dbReference type="PROSITE" id="PS51186"/>
    </source>
</evidence>
<dbReference type="PANTHER" id="PTHR43877">
    <property type="entry name" value="AMINOALKYLPHOSPHONATE N-ACETYLTRANSFERASE-RELATED-RELATED"/>
    <property type="match status" value="1"/>
</dbReference>
<evidence type="ECO:0000313" key="4">
    <source>
        <dbReference type="EMBL" id="SFF72246.1"/>
    </source>
</evidence>
<dbReference type="InterPro" id="IPR000182">
    <property type="entry name" value="GNAT_dom"/>
</dbReference>
<dbReference type="InterPro" id="IPR050832">
    <property type="entry name" value="Bact_Acetyltransf"/>
</dbReference>
<organism evidence="4 5">
    <name type="scientific">Actinoplanes philippinensis</name>
    <dbReference type="NCBI Taxonomy" id="35752"/>
    <lineage>
        <taxon>Bacteria</taxon>
        <taxon>Bacillati</taxon>
        <taxon>Actinomycetota</taxon>
        <taxon>Actinomycetes</taxon>
        <taxon>Micromonosporales</taxon>
        <taxon>Micromonosporaceae</taxon>
        <taxon>Actinoplanes</taxon>
    </lineage>
</organism>
<keyword evidence="1" id="KW-0808">Transferase</keyword>
<keyword evidence="5" id="KW-1185">Reference proteome</keyword>
<dbReference type="Proteomes" id="UP000199645">
    <property type="component" value="Unassembled WGS sequence"/>
</dbReference>
<evidence type="ECO:0000313" key="5">
    <source>
        <dbReference type="Proteomes" id="UP000199645"/>
    </source>
</evidence>
<gene>
    <name evidence="4" type="ORF">SAMN05421541_11965</name>
</gene>
<keyword evidence="4" id="KW-0689">Ribosomal protein</keyword>